<gene>
    <name evidence="1" type="ORF">CPter91_2231</name>
</gene>
<dbReference type="KEGG" id="cpra:CPter91_2231"/>
<dbReference type="PATRIC" id="fig|279113.9.peg.2214"/>
<accession>A0A127Q3K4</accession>
<name>A0A127Q3K4_9BURK</name>
<dbReference type="EMBL" id="CP013234">
    <property type="protein sequence ID" value="AMP04597.1"/>
    <property type="molecule type" value="Genomic_DNA"/>
</dbReference>
<proteinExistence type="predicted"/>
<evidence type="ECO:0000313" key="2">
    <source>
        <dbReference type="Proteomes" id="UP000074561"/>
    </source>
</evidence>
<organism evidence="1 2">
    <name type="scientific">Collimonas pratensis</name>
    <dbReference type="NCBI Taxonomy" id="279113"/>
    <lineage>
        <taxon>Bacteria</taxon>
        <taxon>Pseudomonadati</taxon>
        <taxon>Pseudomonadota</taxon>
        <taxon>Betaproteobacteria</taxon>
        <taxon>Burkholderiales</taxon>
        <taxon>Oxalobacteraceae</taxon>
        <taxon>Collimonas</taxon>
    </lineage>
</organism>
<protein>
    <submittedName>
        <fullName evidence="1">Uncharacterized protein</fullName>
    </submittedName>
</protein>
<reference evidence="1 2" key="1">
    <citation type="submission" date="2015-11" db="EMBL/GenBank/DDBJ databases">
        <title>Exploring the genomic traits of fungus-feeding bacterial genus Collimonas.</title>
        <authorList>
            <person name="Song C."/>
            <person name="Schmidt R."/>
            <person name="de Jager V."/>
            <person name="Krzyzanowska D."/>
            <person name="Jongedijk E."/>
            <person name="Cankar K."/>
            <person name="Beekwilder J."/>
            <person name="van Veen A."/>
            <person name="de Boer W."/>
            <person name="van Veen J.A."/>
            <person name="Garbeva P."/>
        </authorList>
    </citation>
    <scope>NUCLEOTIDE SEQUENCE [LARGE SCALE GENOMIC DNA]</scope>
    <source>
        <strain evidence="1 2">Ter91</strain>
    </source>
</reference>
<dbReference type="Proteomes" id="UP000074561">
    <property type="component" value="Chromosome"/>
</dbReference>
<sequence length="48" mass="5045">MKKGLCGNAGKAAQKSVTAGAIPLFQTYACGLRYANAMFAFFPAKAMQ</sequence>
<dbReference type="AlphaFoldDB" id="A0A127Q3K4"/>
<evidence type="ECO:0000313" key="1">
    <source>
        <dbReference type="EMBL" id="AMP04597.1"/>
    </source>
</evidence>